<evidence type="ECO:0000313" key="3">
    <source>
        <dbReference type="Proteomes" id="UP001153555"/>
    </source>
</evidence>
<feature type="compositionally biased region" description="Polar residues" evidence="1">
    <location>
        <begin position="36"/>
        <end position="50"/>
    </location>
</feature>
<name>A0A9N7R4K1_STRHE</name>
<organism evidence="2 3">
    <name type="scientific">Striga hermonthica</name>
    <name type="common">Purple witchweed</name>
    <name type="synonym">Buchnera hermonthica</name>
    <dbReference type="NCBI Taxonomy" id="68872"/>
    <lineage>
        <taxon>Eukaryota</taxon>
        <taxon>Viridiplantae</taxon>
        <taxon>Streptophyta</taxon>
        <taxon>Embryophyta</taxon>
        <taxon>Tracheophyta</taxon>
        <taxon>Spermatophyta</taxon>
        <taxon>Magnoliopsida</taxon>
        <taxon>eudicotyledons</taxon>
        <taxon>Gunneridae</taxon>
        <taxon>Pentapetalae</taxon>
        <taxon>asterids</taxon>
        <taxon>lamiids</taxon>
        <taxon>Lamiales</taxon>
        <taxon>Orobanchaceae</taxon>
        <taxon>Buchnereae</taxon>
        <taxon>Striga</taxon>
    </lineage>
</organism>
<feature type="compositionally biased region" description="Basic residues" evidence="1">
    <location>
        <begin position="81"/>
        <end position="91"/>
    </location>
</feature>
<protein>
    <submittedName>
        <fullName evidence="2">Uncharacterized protein</fullName>
    </submittedName>
</protein>
<evidence type="ECO:0000256" key="1">
    <source>
        <dbReference type="SAM" id="MobiDB-lite"/>
    </source>
</evidence>
<dbReference type="EMBL" id="CACSLK010007779">
    <property type="protein sequence ID" value="CAA0811037.1"/>
    <property type="molecule type" value="Genomic_DNA"/>
</dbReference>
<feature type="region of interest" description="Disordered" evidence="1">
    <location>
        <begin position="1"/>
        <end position="58"/>
    </location>
</feature>
<feature type="compositionally biased region" description="Polar residues" evidence="1">
    <location>
        <begin position="11"/>
        <end position="23"/>
    </location>
</feature>
<comment type="caution">
    <text evidence="2">The sequence shown here is derived from an EMBL/GenBank/DDBJ whole genome shotgun (WGS) entry which is preliminary data.</text>
</comment>
<dbReference type="Proteomes" id="UP001153555">
    <property type="component" value="Unassembled WGS sequence"/>
</dbReference>
<accession>A0A9N7R4K1</accession>
<proteinExistence type="predicted"/>
<reference evidence="2" key="1">
    <citation type="submission" date="2019-12" db="EMBL/GenBank/DDBJ databases">
        <authorList>
            <person name="Scholes J."/>
        </authorList>
    </citation>
    <scope>NUCLEOTIDE SEQUENCE</scope>
</reference>
<feature type="region of interest" description="Disordered" evidence="1">
    <location>
        <begin position="80"/>
        <end position="100"/>
    </location>
</feature>
<sequence>ISGLSRCPARTHNTPRARTNNGQHAHAPSRALADITSMSRVSSRPHTASSPPNPRRRECRHAAVYARRELALIPTTSRVCQRPRPRARRNVRVLESAAQS</sequence>
<gene>
    <name evidence="2" type="ORF">SHERM_00063</name>
</gene>
<feature type="non-terminal residue" evidence="2">
    <location>
        <position position="100"/>
    </location>
</feature>
<feature type="non-terminal residue" evidence="2">
    <location>
        <position position="1"/>
    </location>
</feature>
<evidence type="ECO:0000313" key="2">
    <source>
        <dbReference type="EMBL" id="CAA0811037.1"/>
    </source>
</evidence>
<keyword evidence="3" id="KW-1185">Reference proteome</keyword>
<dbReference type="AlphaFoldDB" id="A0A9N7R4K1"/>